<comment type="subcellular location">
    <subcellularLocation>
        <location evidence="1">Cell membrane</location>
        <topology evidence="1">Multi-pass membrane protein</topology>
    </subcellularLocation>
</comment>
<evidence type="ECO:0000313" key="9">
    <source>
        <dbReference type="EMBL" id="KGA20916.1"/>
    </source>
</evidence>
<feature type="transmembrane region" description="Helical" evidence="7">
    <location>
        <begin position="147"/>
        <end position="172"/>
    </location>
</feature>
<evidence type="ECO:0000256" key="2">
    <source>
        <dbReference type="ARBA" id="ARBA00022448"/>
    </source>
</evidence>
<keyword evidence="4 7" id="KW-0812">Transmembrane</keyword>
<evidence type="ECO:0000256" key="5">
    <source>
        <dbReference type="ARBA" id="ARBA00022989"/>
    </source>
</evidence>
<dbReference type="InterPro" id="IPR050809">
    <property type="entry name" value="UgpAE/MalFG_permease"/>
</dbReference>
<dbReference type="GO" id="GO:0005886">
    <property type="term" value="C:plasma membrane"/>
    <property type="evidence" value="ECO:0007669"/>
    <property type="project" value="UniProtKB-SubCell"/>
</dbReference>
<keyword evidence="3" id="KW-1003">Cell membrane</keyword>
<feature type="transmembrane region" description="Helical" evidence="7">
    <location>
        <begin position="98"/>
        <end position="118"/>
    </location>
</feature>
<dbReference type="InterPro" id="IPR035906">
    <property type="entry name" value="MetI-like_sf"/>
</dbReference>
<dbReference type="EMBL" id="JNSL01000018">
    <property type="protein sequence ID" value="KGA20916.1"/>
    <property type="molecule type" value="Genomic_DNA"/>
</dbReference>
<dbReference type="Gene3D" id="1.10.3720.10">
    <property type="entry name" value="MetI-like"/>
    <property type="match status" value="1"/>
</dbReference>
<dbReference type="PROSITE" id="PS50928">
    <property type="entry name" value="ABC_TM1"/>
    <property type="match status" value="1"/>
</dbReference>
<evidence type="ECO:0000256" key="4">
    <source>
        <dbReference type="ARBA" id="ARBA00022692"/>
    </source>
</evidence>
<sequence length="292" mass="32830">MLFIAPALILTFIFTVIPAMTLLSYSLFSWESFKRIEFVGFANFERLTQFPFRQDFTLAFSNNVKVFFLLMFVQTSVGLLLAYAIYTLKRGKKFFQAVVFLPVIMSLVIVAFIWKLIFDPLFGPINSLAVQMDWPWLNQPWLGEPGMALYTLIFIGFWRWVGFPAIVFLAGMNSINDEFLEAARIDGASEGQIFRKIIFPLMAPSFTIIAILTFIGAFEWFELPYVIGGVTGQPGGSTTTMALLFYRLAFGTVDSATVDVGMSSAIGVVLFLFVGIGAALGSYYLRKREVQQ</sequence>
<dbReference type="AlphaFoldDB" id="A0A094R1J1"/>
<dbReference type="GO" id="GO:0055085">
    <property type="term" value="P:transmembrane transport"/>
    <property type="evidence" value="ECO:0007669"/>
    <property type="project" value="InterPro"/>
</dbReference>
<evidence type="ECO:0000259" key="8">
    <source>
        <dbReference type="PROSITE" id="PS50928"/>
    </source>
</evidence>
<dbReference type="SUPFAM" id="SSF161098">
    <property type="entry name" value="MetI-like"/>
    <property type="match status" value="1"/>
</dbReference>
<evidence type="ECO:0000256" key="7">
    <source>
        <dbReference type="SAM" id="Phobius"/>
    </source>
</evidence>
<dbReference type="InterPro" id="IPR000515">
    <property type="entry name" value="MetI-like"/>
</dbReference>
<proteinExistence type="predicted"/>
<feature type="transmembrane region" description="Helical" evidence="7">
    <location>
        <begin position="193"/>
        <end position="218"/>
    </location>
</feature>
<protein>
    <recommendedName>
        <fullName evidence="8">ABC transmembrane type-1 domain-containing protein</fullName>
    </recommendedName>
</protein>
<evidence type="ECO:0000256" key="3">
    <source>
        <dbReference type="ARBA" id="ARBA00022475"/>
    </source>
</evidence>
<feature type="domain" description="ABC transmembrane type-1" evidence="8">
    <location>
        <begin position="60"/>
        <end position="281"/>
    </location>
</feature>
<organism evidence="9">
    <name type="scientific">freshwater metagenome</name>
    <dbReference type="NCBI Taxonomy" id="449393"/>
    <lineage>
        <taxon>unclassified sequences</taxon>
        <taxon>metagenomes</taxon>
        <taxon>ecological metagenomes</taxon>
    </lineage>
</organism>
<dbReference type="PANTHER" id="PTHR43227:SF11">
    <property type="entry name" value="BLL4140 PROTEIN"/>
    <property type="match status" value="1"/>
</dbReference>
<evidence type="ECO:0000256" key="6">
    <source>
        <dbReference type="ARBA" id="ARBA00023136"/>
    </source>
</evidence>
<feature type="transmembrane region" description="Helical" evidence="7">
    <location>
        <begin position="265"/>
        <end position="285"/>
    </location>
</feature>
<evidence type="ECO:0000256" key="1">
    <source>
        <dbReference type="ARBA" id="ARBA00004651"/>
    </source>
</evidence>
<dbReference type="Pfam" id="PF00528">
    <property type="entry name" value="BPD_transp_1"/>
    <property type="match status" value="1"/>
</dbReference>
<comment type="caution">
    <text evidence="9">The sequence shown here is derived from an EMBL/GenBank/DDBJ whole genome shotgun (WGS) entry which is preliminary data.</text>
</comment>
<feature type="transmembrane region" description="Helical" evidence="7">
    <location>
        <begin position="7"/>
        <end position="28"/>
    </location>
</feature>
<keyword evidence="2" id="KW-0813">Transport</keyword>
<dbReference type="CDD" id="cd06261">
    <property type="entry name" value="TM_PBP2"/>
    <property type="match status" value="1"/>
</dbReference>
<gene>
    <name evidence="9" type="ORF">GM51_4580</name>
</gene>
<feature type="transmembrane region" description="Helical" evidence="7">
    <location>
        <begin position="66"/>
        <end position="86"/>
    </location>
</feature>
<keyword evidence="6 7" id="KW-0472">Membrane</keyword>
<accession>A0A094R1J1</accession>
<keyword evidence="5 7" id="KW-1133">Transmembrane helix</keyword>
<reference evidence="9" key="1">
    <citation type="submission" date="2014-06" db="EMBL/GenBank/DDBJ databases">
        <title>Key roles for freshwater Actinobacteria revealed by deep metagenomic sequencing.</title>
        <authorList>
            <person name="Ghai R."/>
            <person name="Mizuno C.M."/>
            <person name="Picazo A."/>
            <person name="Camacho A."/>
            <person name="Rodriguez-Valera F."/>
        </authorList>
    </citation>
    <scope>NUCLEOTIDE SEQUENCE</scope>
</reference>
<dbReference type="PANTHER" id="PTHR43227">
    <property type="entry name" value="BLL4140 PROTEIN"/>
    <property type="match status" value="1"/>
</dbReference>
<name>A0A094R1J1_9ZZZZ</name>